<dbReference type="EMBL" id="CYZH01000009">
    <property type="protein sequence ID" value="CUO40351.1"/>
    <property type="molecule type" value="Genomic_DNA"/>
</dbReference>
<dbReference type="GO" id="GO:0006508">
    <property type="term" value="P:proteolysis"/>
    <property type="evidence" value="ECO:0007669"/>
    <property type="project" value="InterPro"/>
</dbReference>
<evidence type="ECO:0000256" key="1">
    <source>
        <dbReference type="ARBA" id="ARBA00022801"/>
    </source>
</evidence>
<reference evidence="3 4" key="1">
    <citation type="submission" date="2015-09" db="EMBL/GenBank/DDBJ databases">
        <authorList>
            <consortium name="Pathogen Informatics"/>
        </authorList>
    </citation>
    <scope>NUCLEOTIDE SEQUENCE [LARGE SCALE GENOMIC DNA]</scope>
    <source>
        <strain evidence="3 4">2789STDY5608840</strain>
    </source>
</reference>
<dbReference type="GO" id="GO:0004252">
    <property type="term" value="F:serine-type endopeptidase activity"/>
    <property type="evidence" value="ECO:0007669"/>
    <property type="project" value="TreeGrafter"/>
</dbReference>
<dbReference type="PANTHER" id="PTHR42776">
    <property type="entry name" value="SERINE PEPTIDASE S9 FAMILY MEMBER"/>
    <property type="match status" value="1"/>
</dbReference>
<dbReference type="Pfam" id="PF00326">
    <property type="entry name" value="Peptidase_S9"/>
    <property type="match status" value="1"/>
</dbReference>
<gene>
    <name evidence="3" type="ORF">ERS852397_01945</name>
</gene>
<dbReference type="STRING" id="338188.ERS852397_01945"/>
<evidence type="ECO:0000313" key="3">
    <source>
        <dbReference type="EMBL" id="CUO40351.1"/>
    </source>
</evidence>
<dbReference type="Gene3D" id="3.40.50.1820">
    <property type="entry name" value="alpha/beta hydrolase"/>
    <property type="match status" value="1"/>
</dbReference>
<sequence length="895" mass="103333">MKLAQLVKMAILFATVFGLDGYAQKKPLDIEACMSWKRIDTPAISPTGRWVTYRVSLMESTSENKDAKMLHLFDTRTRKEILLPGVTEVSFYNNDQSLYYVDIDSTGTEKTILMALPSGKKREWSHQENFNPVEGTPYSISVLAVPKDTVKHTPAFSRLVIRDFRKETTFHIDSVSYYRLYDKGRSIAFIRNQSVGNTLCYGPLRGPYRTLYQSDVKKEPTAFSLDEKLLDGSFRVKDSLWYDFSLKKNVCNLVFDKKEIPVPVGMEMVRTDLSHYAKFLTFELKPSALIEKNRKEPEPDKSFELELWTWNEFEVPTLQRRSQYRSMDLPKYVYDITTGKLVEAAPATTDLLAPDRAQEIRYMLYTDDTPYRMQREWLEDVPFDVYSIDIHTGERKKIGTAYRSIPKWSVNGKWAVMYDPIAQVWNKFDGMTGTITDISTAIGYPVFEKMHDKPAPAPACGIAGWTADGNAVLIYDAYDWWKIDLTGVRKPECFTRGYGRRNGKVIRKMVSNIDKDIFGPDEKIMVSLWDENTMDEGVYLLDMRGRLKKLTEGAYTYTVHCFSDDQKYCIWNRQNISEFRDLWWSKSDFSNPVRITHINPQQENYNWGTVKVTEWTNYENKKNKGLLFFPEDYDASKEYPVLVQFYETHSEGLNTYHAPLLSSAMADVMYFVSNGYIVFMPDVHFTVGSPGQSSYDAVVSGTKFLIERGIAHPGKIGLQGHSWSGYQAGYLVTKTDIFTCASIGAPITDMVTGYLGIRNGSGLPRYFMYEETQSRMGSTLWEAKEKYLSNSAIMEADKIRTPLLICHNDDDEAVAYEQGRALYLAMRRLQRPAWLLNYKGEGHFLNNPAAQKDWTIRMMQFFDYYLKATHEPRWMKEGIHLKERGVDQKYDLIKD</sequence>
<organism evidence="3 4">
    <name type="scientific">Bacteroides finegoldii</name>
    <dbReference type="NCBI Taxonomy" id="338188"/>
    <lineage>
        <taxon>Bacteria</taxon>
        <taxon>Pseudomonadati</taxon>
        <taxon>Bacteroidota</taxon>
        <taxon>Bacteroidia</taxon>
        <taxon>Bacteroidales</taxon>
        <taxon>Bacteroidaceae</taxon>
        <taxon>Bacteroides</taxon>
    </lineage>
</organism>
<evidence type="ECO:0000259" key="2">
    <source>
        <dbReference type="Pfam" id="PF00326"/>
    </source>
</evidence>
<evidence type="ECO:0000313" key="4">
    <source>
        <dbReference type="Proteomes" id="UP000095517"/>
    </source>
</evidence>
<dbReference type="InterPro" id="IPR029058">
    <property type="entry name" value="AB_hydrolase_fold"/>
</dbReference>
<dbReference type="SUPFAM" id="SSF82171">
    <property type="entry name" value="DPP6 N-terminal domain-like"/>
    <property type="match status" value="1"/>
</dbReference>
<dbReference type="SUPFAM" id="SSF53474">
    <property type="entry name" value="alpha/beta-Hydrolases"/>
    <property type="match status" value="1"/>
</dbReference>
<name>A0A174ES55_9BACE</name>
<dbReference type="InterPro" id="IPR001375">
    <property type="entry name" value="Peptidase_S9_cat"/>
</dbReference>
<keyword evidence="1" id="KW-0378">Hydrolase</keyword>
<proteinExistence type="predicted"/>
<dbReference type="Proteomes" id="UP000095517">
    <property type="component" value="Unassembled WGS sequence"/>
</dbReference>
<dbReference type="PANTHER" id="PTHR42776:SF27">
    <property type="entry name" value="DIPEPTIDYL PEPTIDASE FAMILY MEMBER 6"/>
    <property type="match status" value="1"/>
</dbReference>
<feature type="domain" description="Peptidase S9 prolyl oligopeptidase catalytic" evidence="2">
    <location>
        <begin position="688"/>
        <end position="868"/>
    </location>
</feature>
<dbReference type="AlphaFoldDB" id="A0A174ES55"/>
<accession>A0A174ES55</accession>
<protein>
    <submittedName>
        <fullName evidence="3">Prolyl oligopeptidase family</fullName>
    </submittedName>
</protein>